<evidence type="ECO:0000256" key="1">
    <source>
        <dbReference type="ARBA" id="ARBA00004604"/>
    </source>
</evidence>
<dbReference type="InterPro" id="IPR012677">
    <property type="entry name" value="Nucleotide-bd_a/b_plait_sf"/>
</dbReference>
<dbReference type="SMART" id="SM00360">
    <property type="entry name" value="RRM"/>
    <property type="match status" value="1"/>
</dbReference>
<feature type="compositionally biased region" description="Basic and acidic residues" evidence="5">
    <location>
        <begin position="204"/>
        <end position="214"/>
    </location>
</feature>
<evidence type="ECO:0000256" key="4">
    <source>
        <dbReference type="PROSITE-ProRule" id="PRU00176"/>
    </source>
</evidence>
<evidence type="ECO:0000313" key="7">
    <source>
        <dbReference type="EMBL" id="CAD9939891.1"/>
    </source>
</evidence>
<dbReference type="EMBL" id="HBHT01000524">
    <property type="protein sequence ID" value="CAD9939891.1"/>
    <property type="molecule type" value="Transcribed_RNA"/>
</dbReference>
<feature type="domain" description="RRM" evidence="6">
    <location>
        <begin position="61"/>
        <end position="140"/>
    </location>
</feature>
<evidence type="ECO:0000256" key="5">
    <source>
        <dbReference type="SAM" id="MobiDB-lite"/>
    </source>
</evidence>
<dbReference type="PROSITE" id="PS50102">
    <property type="entry name" value="RRM"/>
    <property type="match status" value="1"/>
</dbReference>
<evidence type="ECO:0000256" key="3">
    <source>
        <dbReference type="ARBA" id="ARBA00023242"/>
    </source>
</evidence>
<evidence type="ECO:0000259" key="6">
    <source>
        <dbReference type="PROSITE" id="PS50102"/>
    </source>
</evidence>
<dbReference type="GO" id="GO:0003723">
    <property type="term" value="F:RNA binding"/>
    <property type="evidence" value="ECO:0007669"/>
    <property type="project" value="UniProtKB-UniRule"/>
</dbReference>
<organism evidence="7">
    <name type="scientific">Entomoneis paludosa</name>
    <dbReference type="NCBI Taxonomy" id="265537"/>
    <lineage>
        <taxon>Eukaryota</taxon>
        <taxon>Sar</taxon>
        <taxon>Stramenopiles</taxon>
        <taxon>Ochrophyta</taxon>
        <taxon>Bacillariophyta</taxon>
        <taxon>Bacillariophyceae</taxon>
        <taxon>Bacillariophycidae</taxon>
        <taxon>Entomoneidaceae</taxon>
        <taxon>Entomoneis</taxon>
    </lineage>
</organism>
<dbReference type="InterPro" id="IPR000504">
    <property type="entry name" value="RRM_dom"/>
</dbReference>
<dbReference type="SUPFAM" id="SSF54928">
    <property type="entry name" value="RNA-binding domain, RBD"/>
    <property type="match status" value="1"/>
</dbReference>
<proteinExistence type="predicted"/>
<sequence length="276" mass="31371">MADSLMVEEAALQAQLECVEENEEVEDKESGMEDADGGEKTNESKKKMKKRLRKGARSKNGVLYIGHLGNDFQEAELAKFLSQFGKVRALRLSRSKRTGNPKGYAFCQMETPEIADIVADTLSGYILFGKRRLVCKVVPPEKVHDKLFYRFVYKPPEPRPQKKSLSKIKAVTKKLVEREKRKRKVLEDLGIDYDFPGFEASVTPEKEEVKEKSSKPKKKARKVSDVDVAAKNEKEDEELESPEKTKEPVTETASSSKKSKKSKDAKKSKKKKRRTL</sequence>
<feature type="region of interest" description="Disordered" evidence="5">
    <location>
        <begin position="203"/>
        <end position="276"/>
    </location>
</feature>
<dbReference type="Pfam" id="PF00076">
    <property type="entry name" value="RRM_1"/>
    <property type="match status" value="1"/>
</dbReference>
<feature type="region of interest" description="Disordered" evidence="5">
    <location>
        <begin position="18"/>
        <end position="54"/>
    </location>
</feature>
<reference evidence="7" key="1">
    <citation type="submission" date="2021-01" db="EMBL/GenBank/DDBJ databases">
        <authorList>
            <person name="Corre E."/>
            <person name="Pelletier E."/>
            <person name="Niang G."/>
            <person name="Scheremetjew M."/>
            <person name="Finn R."/>
            <person name="Kale V."/>
            <person name="Holt S."/>
            <person name="Cochrane G."/>
            <person name="Meng A."/>
            <person name="Brown T."/>
            <person name="Cohen L."/>
        </authorList>
    </citation>
    <scope>NUCLEOTIDE SEQUENCE</scope>
    <source>
        <strain evidence="7">CCMP125</strain>
    </source>
</reference>
<dbReference type="Gene3D" id="3.30.70.330">
    <property type="match status" value="1"/>
</dbReference>
<dbReference type="PANTHER" id="PTHR46754">
    <property type="entry name" value="MKI67 FHA DOMAIN-INTERACTING NUCLEOLAR PHOSPHOPROTEIN"/>
    <property type="match status" value="1"/>
</dbReference>
<keyword evidence="3" id="KW-0539">Nucleus</keyword>
<dbReference type="InterPro" id="IPR035979">
    <property type="entry name" value="RBD_domain_sf"/>
</dbReference>
<accession>A0A7S2V751</accession>
<gene>
    <name evidence="7" type="ORF">APAL1065_LOCUS314</name>
</gene>
<dbReference type="AlphaFoldDB" id="A0A7S2V751"/>
<protein>
    <recommendedName>
        <fullName evidence="6">RRM domain-containing protein</fullName>
    </recommendedName>
</protein>
<feature type="compositionally biased region" description="Basic residues" evidence="5">
    <location>
        <begin position="257"/>
        <end position="276"/>
    </location>
</feature>
<dbReference type="CDD" id="cd12307">
    <property type="entry name" value="RRM_NIFK_like"/>
    <property type="match status" value="1"/>
</dbReference>
<dbReference type="GO" id="GO:0005730">
    <property type="term" value="C:nucleolus"/>
    <property type="evidence" value="ECO:0007669"/>
    <property type="project" value="UniProtKB-SubCell"/>
</dbReference>
<evidence type="ECO:0000256" key="2">
    <source>
        <dbReference type="ARBA" id="ARBA00022884"/>
    </source>
</evidence>
<comment type="subcellular location">
    <subcellularLocation>
        <location evidence="1">Nucleus</location>
        <location evidence="1">Nucleolus</location>
    </subcellularLocation>
</comment>
<feature type="compositionally biased region" description="Basic and acidic residues" evidence="5">
    <location>
        <begin position="222"/>
        <end position="234"/>
    </location>
</feature>
<name>A0A7S2V751_9STRA</name>
<feature type="compositionally biased region" description="Acidic residues" evidence="5">
    <location>
        <begin position="18"/>
        <end position="36"/>
    </location>
</feature>
<keyword evidence="2 4" id="KW-0694">RNA-binding</keyword>